<feature type="compositionally biased region" description="Acidic residues" evidence="1">
    <location>
        <begin position="647"/>
        <end position="662"/>
    </location>
</feature>
<dbReference type="OrthoDB" id="8942186at2759"/>
<evidence type="ECO:0000313" key="4">
    <source>
        <dbReference type="EMBL" id="KAJ8382858.1"/>
    </source>
</evidence>
<organism evidence="4 5">
    <name type="scientific">Synaphobranchus kaupii</name>
    <name type="common">Kaup's arrowtooth eel</name>
    <dbReference type="NCBI Taxonomy" id="118154"/>
    <lineage>
        <taxon>Eukaryota</taxon>
        <taxon>Metazoa</taxon>
        <taxon>Chordata</taxon>
        <taxon>Craniata</taxon>
        <taxon>Vertebrata</taxon>
        <taxon>Euteleostomi</taxon>
        <taxon>Actinopterygii</taxon>
        <taxon>Neopterygii</taxon>
        <taxon>Teleostei</taxon>
        <taxon>Anguilliformes</taxon>
        <taxon>Synaphobranchidae</taxon>
        <taxon>Synaphobranchus</taxon>
    </lineage>
</organism>
<dbReference type="Proteomes" id="UP001152622">
    <property type="component" value="Chromosome 1"/>
</dbReference>
<keyword evidence="2" id="KW-1133">Transmembrane helix</keyword>
<feature type="region of interest" description="Disordered" evidence="1">
    <location>
        <begin position="771"/>
        <end position="797"/>
    </location>
</feature>
<dbReference type="PROSITE" id="PS51159">
    <property type="entry name" value="CBM21"/>
    <property type="match status" value="1"/>
</dbReference>
<dbReference type="GO" id="GO:2001069">
    <property type="term" value="F:glycogen binding"/>
    <property type="evidence" value="ECO:0007669"/>
    <property type="project" value="TreeGrafter"/>
</dbReference>
<evidence type="ECO:0000259" key="3">
    <source>
        <dbReference type="PROSITE" id="PS51159"/>
    </source>
</evidence>
<keyword evidence="2" id="KW-0812">Transmembrane</keyword>
<feature type="compositionally biased region" description="Polar residues" evidence="1">
    <location>
        <begin position="182"/>
        <end position="200"/>
    </location>
</feature>
<dbReference type="Gene3D" id="2.60.40.2440">
    <property type="entry name" value="Carbohydrate binding type-21 domain"/>
    <property type="match status" value="1"/>
</dbReference>
<feature type="compositionally biased region" description="Polar residues" evidence="1">
    <location>
        <begin position="317"/>
        <end position="330"/>
    </location>
</feature>
<dbReference type="GO" id="GO:0008157">
    <property type="term" value="F:protein phosphatase 1 binding"/>
    <property type="evidence" value="ECO:0007669"/>
    <property type="project" value="TreeGrafter"/>
</dbReference>
<dbReference type="GO" id="GO:0005979">
    <property type="term" value="P:regulation of glycogen biosynthetic process"/>
    <property type="evidence" value="ECO:0007669"/>
    <property type="project" value="TreeGrafter"/>
</dbReference>
<name>A0A9Q1JES8_SYNKA</name>
<gene>
    <name evidence="4" type="ORF">SKAU_G00036360</name>
</gene>
<feature type="region of interest" description="Disordered" evidence="1">
    <location>
        <begin position="293"/>
        <end position="381"/>
    </location>
</feature>
<protein>
    <recommendedName>
        <fullName evidence="3">CBM21 domain-containing protein</fullName>
    </recommendedName>
</protein>
<dbReference type="InterPro" id="IPR005036">
    <property type="entry name" value="CBM21_dom"/>
</dbReference>
<comment type="caution">
    <text evidence="4">The sequence shown here is derived from an EMBL/GenBank/DDBJ whole genome shotgun (WGS) entry which is preliminary data.</text>
</comment>
<feature type="region of interest" description="Disordered" evidence="1">
    <location>
        <begin position="821"/>
        <end position="876"/>
    </location>
</feature>
<accession>A0A9Q1JES8</accession>
<feature type="compositionally biased region" description="Basic and acidic residues" evidence="1">
    <location>
        <begin position="419"/>
        <end position="441"/>
    </location>
</feature>
<feature type="compositionally biased region" description="Basic and acidic residues" evidence="1">
    <location>
        <begin position="562"/>
        <end position="577"/>
    </location>
</feature>
<keyword evidence="5" id="KW-1185">Reference proteome</keyword>
<dbReference type="PANTHER" id="PTHR12307:SF2">
    <property type="entry name" value="PROTEIN PHOSPHATASE 1 REGULATORY SUBUNIT 3A"/>
    <property type="match status" value="1"/>
</dbReference>
<feature type="region of interest" description="Disordered" evidence="1">
    <location>
        <begin position="180"/>
        <end position="250"/>
    </location>
</feature>
<feature type="compositionally biased region" description="Basic and acidic residues" evidence="1">
    <location>
        <begin position="583"/>
        <end position="606"/>
    </location>
</feature>
<feature type="region of interest" description="Disordered" evidence="1">
    <location>
        <begin position="896"/>
        <end position="921"/>
    </location>
</feature>
<dbReference type="PANTHER" id="PTHR12307">
    <property type="entry name" value="PROTEIN PHOSPHATASE 1 REGULATORY SUBUNIT"/>
    <property type="match status" value="1"/>
</dbReference>
<feature type="compositionally biased region" description="Basic and acidic residues" evidence="1">
    <location>
        <begin position="614"/>
        <end position="634"/>
    </location>
</feature>
<feature type="domain" description="CBM21" evidence="3">
    <location>
        <begin position="1"/>
        <end position="42"/>
    </location>
</feature>
<feature type="compositionally biased region" description="Polar residues" evidence="1">
    <location>
        <begin position="862"/>
        <end position="876"/>
    </location>
</feature>
<dbReference type="Pfam" id="PF03370">
    <property type="entry name" value="CBM_21"/>
    <property type="match status" value="1"/>
</dbReference>
<feature type="compositionally biased region" description="Polar residues" evidence="1">
    <location>
        <begin position="232"/>
        <end position="241"/>
    </location>
</feature>
<evidence type="ECO:0000313" key="5">
    <source>
        <dbReference type="Proteomes" id="UP001152622"/>
    </source>
</evidence>
<dbReference type="InterPro" id="IPR038175">
    <property type="entry name" value="CBM21_dom_sf"/>
</dbReference>
<feature type="compositionally biased region" description="Basic and acidic residues" evidence="1">
    <location>
        <begin position="821"/>
        <end position="831"/>
    </location>
</feature>
<reference evidence="4" key="1">
    <citation type="journal article" date="2023" name="Science">
        <title>Genome structures resolve the early diversification of teleost fishes.</title>
        <authorList>
            <person name="Parey E."/>
            <person name="Louis A."/>
            <person name="Montfort J."/>
            <person name="Bouchez O."/>
            <person name="Roques C."/>
            <person name="Iampietro C."/>
            <person name="Lluch J."/>
            <person name="Castinel A."/>
            <person name="Donnadieu C."/>
            <person name="Desvignes T."/>
            <person name="Floi Bucao C."/>
            <person name="Jouanno E."/>
            <person name="Wen M."/>
            <person name="Mejri S."/>
            <person name="Dirks R."/>
            <person name="Jansen H."/>
            <person name="Henkel C."/>
            <person name="Chen W.J."/>
            <person name="Zahm M."/>
            <person name="Cabau C."/>
            <person name="Klopp C."/>
            <person name="Thompson A.W."/>
            <person name="Robinson-Rechavi M."/>
            <person name="Braasch I."/>
            <person name="Lecointre G."/>
            <person name="Bobe J."/>
            <person name="Postlethwait J.H."/>
            <person name="Berthelot C."/>
            <person name="Roest Crollius H."/>
            <person name="Guiguen Y."/>
        </authorList>
    </citation>
    <scope>NUCLEOTIDE SEQUENCE</scope>
    <source>
        <strain evidence="4">WJC10195</strain>
    </source>
</reference>
<feature type="region of interest" description="Disordered" evidence="1">
    <location>
        <begin position="557"/>
        <end position="662"/>
    </location>
</feature>
<feature type="compositionally biased region" description="Polar residues" evidence="1">
    <location>
        <begin position="834"/>
        <end position="848"/>
    </location>
</feature>
<evidence type="ECO:0000256" key="1">
    <source>
        <dbReference type="SAM" id="MobiDB-lite"/>
    </source>
</evidence>
<feature type="region of interest" description="Disordered" evidence="1">
    <location>
        <begin position="415"/>
        <end position="456"/>
    </location>
</feature>
<feature type="transmembrane region" description="Helical" evidence="2">
    <location>
        <begin position="950"/>
        <end position="983"/>
    </location>
</feature>
<keyword evidence="2" id="KW-0472">Membrane</keyword>
<dbReference type="InterPro" id="IPR050782">
    <property type="entry name" value="PP1_regulatory_subunit_3"/>
</dbReference>
<feature type="compositionally biased region" description="Basic and acidic residues" evidence="1">
    <location>
        <begin position="367"/>
        <end position="376"/>
    </location>
</feature>
<sequence length="997" mass="111526">MFKITLVPPFQREGAKVEFCLRYEIPGGTFWANNNGMNYVLFCHKRSARDGKDNQPEDFKYKNKKSCLKAMGKDNSNERTFIALPEPETSDIPIKIQEVVVPMETPVPHSRGLREDDRQKPLVDSNRNYSWRSRRRTARLARMKNPFYQNEAEVEEGGGSGQEEESRCAEVLLDVSAPPRWATTSNLPGMPNRSQINGTEEAQKRDLIPSASLKSDRDDELSFLPDNFEGWSRQNSDTRSINPPEADAASYHTEVRTSAIGSWKTWDTFVDFGDTRGPRLTMAPEEGVPKTAAFDSSAYLEEDTSEWSDERDGPLTACSNTDSLLMSDSRANTRERTQNNVTDLPDHGKDPENWPVIKEGSGSDWTPAERDSEHETGSVAHHGLWTGTADVWQRSPFDSYLTPVAQLEDIGLESAFGDPLKKETSTPRHKEPVNSQDKDPLNRSQPPQETGDTDTEVIVDEGVGHMAERVRHDQGISGVDSFAEGAADLAPYTEGTDRQTEATDLAVTLQSLRPEAANGISPDEFDNSSASSAMYTGIGGSVHEPFRGCVTFTQTVTGEGGNVKDIDEEACRGRGVREDDESKENVEGPYKDEKEASVENDNSCHDSEEDATVEETKDLSGKSKEEVLAERGDLCGDDTLAENREDLSEEEEMDYDEDLYDDEDISMENEDDFYDEENEDFYGQEELPMSKEEELQKLREEVSTIKKDFGLEQEDTSVETEEDLEVAQILGGMNKALKEDKGALPMEMEESEGKGKGTAFWEMEAYLHKKENEEHAKGGKRVRQHEGEGDACSEKEVSISGNVVHEEFKKRREVGEGLRWKKEGSVQDGGREGTLSTESLTDEGTNMPSVEHAPLHGAAPGNSRNMPRNSNTSPSVSVLRIRPAFLLSTNEPTREYGEAREEASSPQVDLNPVEEPGHRSTVHLPPVEKVENVARNYLSFWRDSHNVSRVFLYALLCLVFLFTAFHYDFLTCFAFYLITVYWVCFHGENGIEQAGGR</sequence>
<feature type="compositionally biased region" description="Basic and acidic residues" evidence="1">
    <location>
        <begin position="784"/>
        <end position="797"/>
    </location>
</feature>
<dbReference type="AlphaFoldDB" id="A0A9Q1JES8"/>
<evidence type="ECO:0000256" key="2">
    <source>
        <dbReference type="SAM" id="Phobius"/>
    </source>
</evidence>
<dbReference type="GO" id="GO:0000164">
    <property type="term" value="C:protein phosphatase type 1 complex"/>
    <property type="evidence" value="ECO:0007669"/>
    <property type="project" value="TreeGrafter"/>
</dbReference>
<dbReference type="EMBL" id="JAINUF010000001">
    <property type="protein sequence ID" value="KAJ8382858.1"/>
    <property type="molecule type" value="Genomic_DNA"/>
</dbReference>
<proteinExistence type="predicted"/>